<dbReference type="Proteomes" id="UP000515162">
    <property type="component" value="Chromosome X"/>
</dbReference>
<dbReference type="GO" id="GO:1903723">
    <property type="term" value="P:negative regulation of centriole elongation"/>
    <property type="evidence" value="ECO:0007669"/>
    <property type="project" value="TreeGrafter"/>
</dbReference>
<dbReference type="GO" id="GO:0007099">
    <property type="term" value="P:centriole replication"/>
    <property type="evidence" value="ECO:0007669"/>
    <property type="project" value="InterPro"/>
</dbReference>
<dbReference type="PANTHER" id="PTHR13594:SF1">
    <property type="entry name" value="CENTRIOLAR COILED-COIL PROTEIN OF 110 KDA"/>
    <property type="match status" value="1"/>
</dbReference>
<dbReference type="InterPro" id="IPR033207">
    <property type="entry name" value="CCP110"/>
</dbReference>
<dbReference type="GO" id="GO:0032465">
    <property type="term" value="P:regulation of cytokinesis"/>
    <property type="evidence" value="ECO:0007669"/>
    <property type="project" value="InterPro"/>
</dbReference>
<evidence type="ECO:0000256" key="1">
    <source>
        <dbReference type="SAM" id="MobiDB-lite"/>
    </source>
</evidence>
<sequence length="682" mass="75504">MDATWAMEQLLAAVEMGGSHSEATTPTATTTISIWSAPSEGSGSSSMDPGSFRFHLDGQPILPPLMTSAKRREVQLARQMAKTLEERYRLARHSAGSDMASRRSVSQLQKTETLIYDSTRDQARPQTLVFGIQLPTIQVDPPTPQPLVESIENTSPRRHNRITDRILQFEQSGLGKLLPKDKCILRTSPAVAENQHQDTKYTTAKELGSPLAEPAGFQRSRSFTLDEPSQVLVEHMQREALAVKPSQSLANFERQTIESQAKRVNRSARSISSNISHNSYNSNTSAATKSTIATKTTTAGSSSSRRDRVVERIIERALDDHGALEASRKAGVRNYLCGHRERMNQLVIHQEKERRRMQAQFDHQQRQLIEELCAEIDVSSGAENPDSLISQSTSTGDLQRSSPAPTLPSFSYATPRSFQDMEDFQTMEDKCQMAGPSSARKRLFSPKLAQGYDSEPQPLSAPSTPRSLPLRNSSLTNSRRSVQVVRRRSKTVGSSPGKTITAADREVKKSPANPAGGAGRPKSSPGKNSSIIAKRGNAPPKNASPPKRVGNKYDELKQEERQWAATRINAGVRGFLVRRLFATEQVQRIVQTIRDTLIFVLNLHLETFGHGLDAEEPANLRLKARLLQQSYPAPDLLPDQHKGPHGDHRSGSPEDQDQTTPQTSPIELRFHRLDCSNKGNDK</sequence>
<dbReference type="GeneID" id="117146492"/>
<name>A0A6P8KXR2_DROMA</name>
<feature type="compositionally biased region" description="Basic and acidic residues" evidence="1">
    <location>
        <begin position="638"/>
        <end position="652"/>
    </location>
</feature>
<protein>
    <submittedName>
        <fullName evidence="3">Uncharacterized protein LOC117146492 isoform X2</fullName>
    </submittedName>
</protein>
<dbReference type="AlphaFoldDB" id="A0A6P8KXR2"/>
<dbReference type="PANTHER" id="PTHR13594">
    <property type="entry name" value="CENTRIOLAR COILED-COIL PROTEIN OF 110 KDA"/>
    <property type="match status" value="1"/>
</dbReference>
<organism evidence="2 3">
    <name type="scientific">Drosophila mauritiana</name>
    <name type="common">Fruit fly</name>
    <dbReference type="NCBI Taxonomy" id="7226"/>
    <lineage>
        <taxon>Eukaryota</taxon>
        <taxon>Metazoa</taxon>
        <taxon>Ecdysozoa</taxon>
        <taxon>Arthropoda</taxon>
        <taxon>Hexapoda</taxon>
        <taxon>Insecta</taxon>
        <taxon>Pterygota</taxon>
        <taxon>Neoptera</taxon>
        <taxon>Endopterygota</taxon>
        <taxon>Diptera</taxon>
        <taxon>Brachycera</taxon>
        <taxon>Muscomorpha</taxon>
        <taxon>Ephydroidea</taxon>
        <taxon>Drosophilidae</taxon>
        <taxon>Drosophila</taxon>
        <taxon>Sophophora</taxon>
    </lineage>
</organism>
<feature type="region of interest" description="Disordered" evidence="1">
    <location>
        <begin position="259"/>
        <end position="306"/>
    </location>
</feature>
<proteinExistence type="predicted"/>
<feature type="compositionally biased region" description="Basic and acidic residues" evidence="1">
    <location>
        <begin position="668"/>
        <end position="682"/>
    </location>
</feature>
<dbReference type="PROSITE" id="PS50096">
    <property type="entry name" value="IQ"/>
    <property type="match status" value="1"/>
</dbReference>
<feature type="region of interest" description="Disordered" evidence="1">
    <location>
        <begin position="633"/>
        <end position="682"/>
    </location>
</feature>
<dbReference type="Pfam" id="PF16025">
    <property type="entry name" value="CaM_bind"/>
    <property type="match status" value="1"/>
</dbReference>
<dbReference type="GO" id="GO:0032053">
    <property type="term" value="P:ciliary basal body organization"/>
    <property type="evidence" value="ECO:0007669"/>
    <property type="project" value="TreeGrafter"/>
</dbReference>
<reference evidence="3" key="1">
    <citation type="submission" date="2025-08" db="UniProtKB">
        <authorList>
            <consortium name="RefSeq"/>
        </authorList>
    </citation>
    <scope>IDENTIFICATION</scope>
    <source>
        <strain evidence="3">Mau12</strain>
        <tissue evidence="3">Whole Body</tissue>
    </source>
</reference>
<feature type="region of interest" description="Disordered" evidence="1">
    <location>
        <begin position="450"/>
        <end position="550"/>
    </location>
</feature>
<feature type="compositionally biased region" description="Polar residues" evidence="1">
    <location>
        <begin position="387"/>
        <end position="414"/>
    </location>
</feature>
<feature type="compositionally biased region" description="Low complexity" evidence="1">
    <location>
        <begin position="462"/>
        <end position="484"/>
    </location>
</feature>
<feature type="region of interest" description="Disordered" evidence="1">
    <location>
        <begin position="381"/>
        <end position="414"/>
    </location>
</feature>
<dbReference type="CTD" id="100329274"/>
<accession>A0A6P8KXR2</accession>
<keyword evidence="2" id="KW-1185">Reference proteome</keyword>
<feature type="compositionally biased region" description="Low complexity" evidence="1">
    <location>
        <begin position="267"/>
        <end position="303"/>
    </location>
</feature>
<gene>
    <name evidence="3" type="primary">LOC117146492</name>
</gene>
<dbReference type="GO" id="GO:0005814">
    <property type="term" value="C:centriole"/>
    <property type="evidence" value="ECO:0007669"/>
    <property type="project" value="InterPro"/>
</dbReference>
<evidence type="ECO:0000313" key="3">
    <source>
        <dbReference type="RefSeq" id="XP_033168624.1"/>
    </source>
</evidence>
<dbReference type="RefSeq" id="XP_033168624.1">
    <property type="nucleotide sequence ID" value="XM_033312733.1"/>
</dbReference>
<evidence type="ECO:0000313" key="2">
    <source>
        <dbReference type="Proteomes" id="UP000515162"/>
    </source>
</evidence>